<keyword evidence="1" id="KW-0472">Membrane</keyword>
<protein>
    <recommendedName>
        <fullName evidence="1">Putative membrane protein insertion efficiency factor</fullName>
    </recommendedName>
</protein>
<evidence type="ECO:0000313" key="4">
    <source>
        <dbReference type="Proteomes" id="UP001499854"/>
    </source>
</evidence>
<dbReference type="NCBIfam" id="TIGR00278">
    <property type="entry name" value="membrane protein insertion efficiency factor YidD"/>
    <property type="match status" value="1"/>
</dbReference>
<comment type="subcellular location">
    <subcellularLocation>
        <location evidence="1">Cell membrane</location>
        <topology evidence="1">Peripheral membrane protein</topology>
        <orientation evidence="1">Cytoplasmic side</orientation>
    </subcellularLocation>
</comment>
<dbReference type="InterPro" id="IPR002696">
    <property type="entry name" value="Membr_insert_effic_factor_YidD"/>
</dbReference>
<comment type="similarity">
    <text evidence="1">Belongs to the UPF0161 family.</text>
</comment>
<organism evidence="3 4">
    <name type="scientific">Catenulispora subtropica</name>
    <dbReference type="NCBI Taxonomy" id="450798"/>
    <lineage>
        <taxon>Bacteria</taxon>
        <taxon>Bacillati</taxon>
        <taxon>Actinomycetota</taxon>
        <taxon>Actinomycetes</taxon>
        <taxon>Catenulisporales</taxon>
        <taxon>Catenulisporaceae</taxon>
        <taxon>Catenulispora</taxon>
    </lineage>
</organism>
<keyword evidence="4" id="KW-1185">Reference proteome</keyword>
<gene>
    <name evidence="3" type="ORF">GCM10009838_10020</name>
</gene>
<accession>A0ABP5C1K9</accession>
<evidence type="ECO:0000313" key="3">
    <source>
        <dbReference type="EMBL" id="GAA1956183.1"/>
    </source>
</evidence>
<dbReference type="Proteomes" id="UP001499854">
    <property type="component" value="Unassembled WGS sequence"/>
</dbReference>
<dbReference type="EMBL" id="BAAAQM010000003">
    <property type="protein sequence ID" value="GAA1956183.1"/>
    <property type="molecule type" value="Genomic_DNA"/>
</dbReference>
<keyword evidence="1" id="KW-1003">Cell membrane</keyword>
<dbReference type="Pfam" id="PF01809">
    <property type="entry name" value="YidD"/>
    <property type="match status" value="1"/>
</dbReference>
<proteinExistence type="inferred from homology"/>
<evidence type="ECO:0000256" key="1">
    <source>
        <dbReference type="HAMAP-Rule" id="MF_00386"/>
    </source>
</evidence>
<sequence length="174" mass="18712">MGEDFGTGNVPGQDQGDQEGRRRRRQRRRRGEDCCDTPLYCGPDWALGCDGCGDFGCLGEFDPCLLASFMTLIGAMGGLAAAVTGTGATGRRLRSEAWAPRSPMAAALHRGVRYYQLRLSARRPGYGGCRYTPTCSAYAAESLRRHGALRGARLAVGRLRRCRPGTVGGVDLVP</sequence>
<evidence type="ECO:0000256" key="2">
    <source>
        <dbReference type="SAM" id="MobiDB-lite"/>
    </source>
</evidence>
<dbReference type="HAMAP" id="MF_00386">
    <property type="entry name" value="UPF0161_YidD"/>
    <property type="match status" value="1"/>
</dbReference>
<dbReference type="PANTHER" id="PTHR33383:SF1">
    <property type="entry name" value="MEMBRANE PROTEIN INSERTION EFFICIENCY FACTOR-RELATED"/>
    <property type="match status" value="1"/>
</dbReference>
<dbReference type="PANTHER" id="PTHR33383">
    <property type="entry name" value="MEMBRANE PROTEIN INSERTION EFFICIENCY FACTOR-RELATED"/>
    <property type="match status" value="1"/>
</dbReference>
<dbReference type="SMART" id="SM01234">
    <property type="entry name" value="Haemolytic"/>
    <property type="match status" value="1"/>
</dbReference>
<comment type="caution">
    <text evidence="3">The sequence shown here is derived from an EMBL/GenBank/DDBJ whole genome shotgun (WGS) entry which is preliminary data.</text>
</comment>
<reference evidence="4" key="1">
    <citation type="journal article" date="2019" name="Int. J. Syst. Evol. Microbiol.">
        <title>The Global Catalogue of Microorganisms (GCM) 10K type strain sequencing project: providing services to taxonomists for standard genome sequencing and annotation.</title>
        <authorList>
            <consortium name="The Broad Institute Genomics Platform"/>
            <consortium name="The Broad Institute Genome Sequencing Center for Infectious Disease"/>
            <person name="Wu L."/>
            <person name="Ma J."/>
        </authorList>
    </citation>
    <scope>NUCLEOTIDE SEQUENCE [LARGE SCALE GENOMIC DNA]</scope>
    <source>
        <strain evidence="4">JCM 16013</strain>
    </source>
</reference>
<name>A0ABP5C1K9_9ACTN</name>
<feature type="region of interest" description="Disordered" evidence="2">
    <location>
        <begin position="1"/>
        <end position="28"/>
    </location>
</feature>
<comment type="function">
    <text evidence="1">Could be involved in insertion of integral membrane proteins into the membrane.</text>
</comment>